<dbReference type="RefSeq" id="WP_136372661.1">
    <property type="nucleotide sequence ID" value="NZ_SSOB01000041.1"/>
</dbReference>
<keyword evidence="1 6" id="KW-1277">Toxin-antitoxin system</keyword>
<dbReference type="Proteomes" id="UP000310636">
    <property type="component" value="Unassembled WGS sequence"/>
</dbReference>
<evidence type="ECO:0000256" key="6">
    <source>
        <dbReference type="PROSITE-ProRule" id="PRU01362"/>
    </source>
</evidence>
<proteinExistence type="inferred from homology"/>
<evidence type="ECO:0000256" key="1">
    <source>
        <dbReference type="ARBA" id="ARBA00022649"/>
    </source>
</evidence>
<feature type="binding site" evidence="6">
    <location>
        <begin position="15"/>
        <end position="17"/>
    </location>
    <ligand>
        <name>NAD(+)</name>
        <dbReference type="ChEBI" id="CHEBI:57540"/>
    </ligand>
</feature>
<keyword evidence="9" id="KW-1185">Reference proteome</keyword>
<feature type="binding site" evidence="6">
    <location>
        <position position="51"/>
    </location>
    <ligand>
        <name>NAD(+)</name>
        <dbReference type="ChEBI" id="CHEBI:57540"/>
    </ligand>
</feature>
<evidence type="ECO:0000256" key="2">
    <source>
        <dbReference type="ARBA" id="ARBA00022676"/>
    </source>
</evidence>
<feature type="active site" description="Proton acceptor" evidence="6">
    <location>
        <position position="51"/>
    </location>
</feature>
<comment type="catalytic activity">
    <reaction evidence="6">
        <text>a thymidine in DNA + NAD(+) = an N-(ADP-alpha-D-ribosyl)-thymidine in DNA + nicotinamide + H(+)</text>
        <dbReference type="Rhea" id="RHEA:71651"/>
        <dbReference type="Rhea" id="RHEA-COMP:13556"/>
        <dbReference type="Rhea" id="RHEA-COMP:18051"/>
        <dbReference type="ChEBI" id="CHEBI:15378"/>
        <dbReference type="ChEBI" id="CHEBI:17154"/>
        <dbReference type="ChEBI" id="CHEBI:57540"/>
        <dbReference type="ChEBI" id="CHEBI:137386"/>
        <dbReference type="ChEBI" id="CHEBI:191199"/>
    </reaction>
</comment>
<keyword evidence="4 6" id="KW-0548">Nucleotidyltransferase</keyword>
<comment type="similarity">
    <text evidence="6">Belongs to the DarT ADP-ribosyltransferase family.</text>
</comment>
<evidence type="ECO:0000256" key="5">
    <source>
        <dbReference type="ARBA" id="ARBA00023125"/>
    </source>
</evidence>
<feature type="domain" description="DarT" evidence="7">
    <location>
        <begin position="11"/>
        <end position="194"/>
    </location>
</feature>
<keyword evidence="5 6" id="KW-0238">DNA-binding</keyword>
<dbReference type="GO" id="GO:0016779">
    <property type="term" value="F:nucleotidyltransferase activity"/>
    <property type="evidence" value="ECO:0007669"/>
    <property type="project" value="UniProtKB-UniRule"/>
</dbReference>
<dbReference type="Pfam" id="PF14487">
    <property type="entry name" value="DarT"/>
    <property type="match status" value="1"/>
</dbReference>
<keyword evidence="3 6" id="KW-0808">Transferase</keyword>
<evidence type="ECO:0000259" key="7">
    <source>
        <dbReference type="PROSITE" id="PS52018"/>
    </source>
</evidence>
<evidence type="ECO:0000313" key="9">
    <source>
        <dbReference type="Proteomes" id="UP000310636"/>
    </source>
</evidence>
<comment type="caution">
    <text evidence="8">The sequence shown here is derived from an EMBL/GenBank/DDBJ whole genome shotgun (WGS) entry which is preliminary data.</text>
</comment>
<name>A0A4S4BIG3_9BACL</name>
<accession>A0A4S4BIG3</accession>
<dbReference type="GO" id="GO:0003677">
    <property type="term" value="F:DNA binding"/>
    <property type="evidence" value="ECO:0007669"/>
    <property type="project" value="UniProtKB-UniRule"/>
</dbReference>
<reference evidence="8 9" key="1">
    <citation type="submission" date="2019-04" db="EMBL/GenBank/DDBJ databases">
        <title>Cohnella sp. nov. isolated from preserved vegetables.</title>
        <authorList>
            <person name="Lin S.-Y."/>
            <person name="Hung M.-H."/>
            <person name="Young C.-C."/>
        </authorList>
    </citation>
    <scope>NUCLEOTIDE SEQUENCE [LARGE SCALE GENOMIC DNA]</scope>
    <source>
        <strain evidence="8 9">CC-MHH1044</strain>
    </source>
</reference>
<dbReference type="EMBL" id="SSOB01000041">
    <property type="protein sequence ID" value="THF74406.1"/>
    <property type="molecule type" value="Genomic_DNA"/>
</dbReference>
<evidence type="ECO:0000313" key="8">
    <source>
        <dbReference type="EMBL" id="THF74406.1"/>
    </source>
</evidence>
<comment type="caution">
    <text evidence="6">Lacks conserved residue(s) required for the propagation of feature annotation.</text>
</comment>
<evidence type="ECO:0000256" key="4">
    <source>
        <dbReference type="ARBA" id="ARBA00022695"/>
    </source>
</evidence>
<keyword evidence="2 6" id="KW-0328">Glycosyltransferase</keyword>
<dbReference type="AlphaFoldDB" id="A0A4S4BIG3"/>
<dbReference type="OrthoDB" id="9813972at2"/>
<organism evidence="8 9">
    <name type="scientific">Cohnella fermenti</name>
    <dbReference type="NCBI Taxonomy" id="2565925"/>
    <lineage>
        <taxon>Bacteria</taxon>
        <taxon>Bacillati</taxon>
        <taxon>Bacillota</taxon>
        <taxon>Bacilli</taxon>
        <taxon>Bacillales</taxon>
        <taxon>Paenibacillaceae</taxon>
        <taxon>Cohnella</taxon>
    </lineage>
</organism>
<protein>
    <submittedName>
        <fullName evidence="8">DUF4433 domain-containing protein</fullName>
    </submittedName>
</protein>
<feature type="active site" evidence="6">
    <location>
        <position position="145"/>
    </location>
</feature>
<dbReference type="PROSITE" id="PS52018">
    <property type="entry name" value="DART"/>
    <property type="match status" value="1"/>
</dbReference>
<dbReference type="InterPro" id="IPR029494">
    <property type="entry name" value="DarT"/>
</dbReference>
<evidence type="ECO:0000256" key="3">
    <source>
        <dbReference type="ARBA" id="ARBA00022679"/>
    </source>
</evidence>
<gene>
    <name evidence="8" type="ORF">E6C55_25530</name>
</gene>
<sequence>MKHNMSIRDQKLIYHLTSIQNFESILQSGLLPRNQLDSFIDVADAEIIEFREANSITDYVPFHFFSKNPFDGRVQRDRPDEEFIYITLKRSYAKDNGFLIIPQHPISMEEFSMYSYEEGFDVIDWETMDVRDYHNTLCKNICMAECVSPSLIDSSDFHCIFVKNADQKKIITDLSSKYYDKIPYMVTVNSNMFLG</sequence>
<dbReference type="GO" id="GO:0016757">
    <property type="term" value="F:glycosyltransferase activity"/>
    <property type="evidence" value="ECO:0007669"/>
    <property type="project" value="UniProtKB-UniRule"/>
</dbReference>